<gene>
    <name evidence="2" type="ORF">GEV01_04525</name>
</gene>
<comment type="caution">
    <text evidence="2">The sequence shown here is derived from an EMBL/GenBank/DDBJ whole genome shotgun (WGS) entry which is preliminary data.</text>
</comment>
<accession>A0A843S3D0</accession>
<feature type="domain" description="Ice-binding protein C-terminal" evidence="1">
    <location>
        <begin position="161"/>
        <end position="185"/>
    </location>
</feature>
<name>A0A843S3D0_9BURK</name>
<evidence type="ECO:0000313" key="3">
    <source>
        <dbReference type="Proteomes" id="UP000444318"/>
    </source>
</evidence>
<protein>
    <submittedName>
        <fullName evidence="2">PEP-CTERM sorting domain-containing protein</fullName>
    </submittedName>
</protein>
<dbReference type="Pfam" id="PF07589">
    <property type="entry name" value="PEP-CTERM"/>
    <property type="match status" value="1"/>
</dbReference>
<sequence>MPGAVEYLNFDANFFGNIAVTITPWKFEIGGVETLAFCIDQDTSAVYHVNYGATPVVPSQAIMGLYETNYKYVLNNGVYNADKAAAFQLALWELKDDQSFTNPTGNMVLPLTGGLNPGNDALAADAYAMLADALNYHGLGGSYLYTEYTAAGTQSLMGVSAVPEADTWAMMAVGLGLVGLIGRRKSEKSEKFA</sequence>
<reference evidence="2 3" key="1">
    <citation type="submission" date="2019-10" db="EMBL/GenBank/DDBJ databases">
        <title>Two novel species isolated from a subtropical stream in China.</title>
        <authorList>
            <person name="Lu H."/>
        </authorList>
    </citation>
    <scope>NUCLEOTIDE SEQUENCE [LARGE SCALE GENOMIC DNA]</scope>
    <source>
        <strain evidence="2 3">FT103W</strain>
    </source>
</reference>
<evidence type="ECO:0000259" key="1">
    <source>
        <dbReference type="Pfam" id="PF07589"/>
    </source>
</evidence>
<dbReference type="InterPro" id="IPR013424">
    <property type="entry name" value="Ice-binding_C"/>
</dbReference>
<dbReference type="Proteomes" id="UP000444318">
    <property type="component" value="Unassembled WGS sequence"/>
</dbReference>
<organism evidence="2 3">
    <name type="scientific">Rugamonas rivuli</name>
    <dbReference type="NCBI Taxonomy" id="2743358"/>
    <lineage>
        <taxon>Bacteria</taxon>
        <taxon>Pseudomonadati</taxon>
        <taxon>Pseudomonadota</taxon>
        <taxon>Betaproteobacteria</taxon>
        <taxon>Burkholderiales</taxon>
        <taxon>Oxalobacteraceae</taxon>
        <taxon>Telluria group</taxon>
        <taxon>Rugamonas</taxon>
    </lineage>
</organism>
<keyword evidence="3" id="KW-1185">Reference proteome</keyword>
<dbReference type="EMBL" id="WHUF01000001">
    <property type="protein sequence ID" value="MQA18775.1"/>
    <property type="molecule type" value="Genomic_DNA"/>
</dbReference>
<proteinExistence type="predicted"/>
<dbReference type="AlphaFoldDB" id="A0A843S3D0"/>
<evidence type="ECO:0000313" key="2">
    <source>
        <dbReference type="EMBL" id="MQA18775.1"/>
    </source>
</evidence>